<dbReference type="EMBL" id="QLIX01000006">
    <property type="protein sequence ID" value="RAI59028.1"/>
    <property type="molecule type" value="Genomic_DNA"/>
</dbReference>
<dbReference type="Pfam" id="PF03413">
    <property type="entry name" value="PepSY"/>
    <property type="match status" value="1"/>
</dbReference>
<dbReference type="AlphaFoldDB" id="A0A327MFS4"/>
<organism evidence="3 4">
    <name type="scientific">Roseicella frigidaeris</name>
    <dbReference type="NCBI Taxonomy" id="2230885"/>
    <lineage>
        <taxon>Bacteria</taxon>
        <taxon>Pseudomonadati</taxon>
        <taxon>Pseudomonadota</taxon>
        <taxon>Alphaproteobacteria</taxon>
        <taxon>Acetobacterales</taxon>
        <taxon>Roseomonadaceae</taxon>
        <taxon>Roseicella</taxon>
    </lineage>
</organism>
<comment type="caution">
    <text evidence="3">The sequence shown here is derived from an EMBL/GenBank/DDBJ whole genome shotgun (WGS) entry which is preliminary data.</text>
</comment>
<proteinExistence type="predicted"/>
<feature type="signal peptide" evidence="1">
    <location>
        <begin position="1"/>
        <end position="23"/>
    </location>
</feature>
<sequence>MRTLRPLLLGLALLPLAGAPALARDEDDHDRARAAMQAGQIRPLAELLAIVERRYVGQVVETELDHDDGRWTYEFKLMPPTGRMYKIELDAATAELVDTDGPVQEKSQERR</sequence>
<accession>A0A327MFS4</accession>
<keyword evidence="1" id="KW-0732">Signal</keyword>
<evidence type="ECO:0000256" key="1">
    <source>
        <dbReference type="SAM" id="SignalP"/>
    </source>
</evidence>
<dbReference type="Gene3D" id="3.10.450.40">
    <property type="match status" value="1"/>
</dbReference>
<gene>
    <name evidence="3" type="ORF">DOO78_10855</name>
</gene>
<feature type="chain" id="PRO_5016374576" evidence="1">
    <location>
        <begin position="24"/>
        <end position="111"/>
    </location>
</feature>
<dbReference type="InterPro" id="IPR025711">
    <property type="entry name" value="PepSY"/>
</dbReference>
<dbReference type="OrthoDB" id="7856745at2"/>
<protein>
    <submittedName>
        <fullName evidence="3">Peptidase</fullName>
    </submittedName>
</protein>
<keyword evidence="4" id="KW-1185">Reference proteome</keyword>
<evidence type="ECO:0000259" key="2">
    <source>
        <dbReference type="Pfam" id="PF03413"/>
    </source>
</evidence>
<dbReference type="Proteomes" id="UP000249065">
    <property type="component" value="Unassembled WGS sequence"/>
</dbReference>
<reference evidence="4" key="1">
    <citation type="submission" date="2018-06" db="EMBL/GenBank/DDBJ databases">
        <authorList>
            <person name="Khan S.A."/>
        </authorList>
    </citation>
    <scope>NUCLEOTIDE SEQUENCE [LARGE SCALE GENOMIC DNA]</scope>
    <source>
        <strain evidence="4">DB-1506</strain>
    </source>
</reference>
<dbReference type="RefSeq" id="WP_111469780.1">
    <property type="nucleotide sequence ID" value="NZ_QLIX01000006.1"/>
</dbReference>
<evidence type="ECO:0000313" key="4">
    <source>
        <dbReference type="Proteomes" id="UP000249065"/>
    </source>
</evidence>
<evidence type="ECO:0000313" key="3">
    <source>
        <dbReference type="EMBL" id="RAI59028.1"/>
    </source>
</evidence>
<name>A0A327MFS4_9PROT</name>
<feature type="domain" description="PepSY" evidence="2">
    <location>
        <begin position="44"/>
        <end position="98"/>
    </location>
</feature>